<evidence type="ECO:0000256" key="1">
    <source>
        <dbReference type="SAM" id="Phobius"/>
    </source>
</evidence>
<evidence type="ECO:0000313" key="3">
    <source>
        <dbReference type="Proteomes" id="UP000035661"/>
    </source>
</evidence>
<keyword evidence="3" id="KW-1185">Reference proteome</keyword>
<keyword evidence="1" id="KW-0472">Membrane</keyword>
<dbReference type="Proteomes" id="UP000035661">
    <property type="component" value="Chromosome"/>
</dbReference>
<protein>
    <submittedName>
        <fullName evidence="2">Uncharacterized protein</fullName>
    </submittedName>
</protein>
<reference evidence="2 3" key="1">
    <citation type="journal article" date="2015" name="Genome Biol. Evol.">
        <title>Found and Lost: The Fates of Horizontally Acquired Genes in Arthropod-Symbiotic Spiroplasma.</title>
        <authorList>
            <person name="Lo W.S."/>
            <person name="Gasparich G.E."/>
            <person name="Kuo C.H."/>
        </authorList>
    </citation>
    <scope>NUCLEOTIDE SEQUENCE [LARGE SCALE GENOMIC DNA]</scope>
    <source>
        <strain evidence="3">TDA-040725-5</strain>
    </source>
</reference>
<feature type="transmembrane region" description="Helical" evidence="1">
    <location>
        <begin position="12"/>
        <end position="31"/>
    </location>
</feature>
<dbReference type="PATRIC" id="fig|743698.3.peg.1083"/>
<sequence length="35" mass="4247">MTIIVSKEHRNIMHYFHFIFLFATVAISYFSQLLK</sequence>
<dbReference type="STRING" id="315358.SERIO_v1c10720"/>
<organism evidence="2 3">
    <name type="scientific">Spiroplasma eriocheiris</name>
    <dbReference type="NCBI Taxonomy" id="315358"/>
    <lineage>
        <taxon>Bacteria</taxon>
        <taxon>Bacillati</taxon>
        <taxon>Mycoplasmatota</taxon>
        <taxon>Mollicutes</taxon>
        <taxon>Entomoplasmatales</taxon>
        <taxon>Spiroplasmataceae</taxon>
        <taxon>Spiroplasma</taxon>
    </lineage>
</organism>
<dbReference type="KEGG" id="seri:SERIO_v1c10720"/>
<keyword evidence="1" id="KW-0812">Transmembrane</keyword>
<evidence type="ECO:0000313" key="2">
    <source>
        <dbReference type="EMBL" id="AKM54625.1"/>
    </source>
</evidence>
<dbReference type="AlphaFoldDB" id="A0A0H3XJ64"/>
<keyword evidence="1" id="KW-1133">Transmembrane helix</keyword>
<gene>
    <name evidence="2" type="ORF">SERIO_v1c10720</name>
</gene>
<proteinExistence type="predicted"/>
<dbReference type="EMBL" id="CP011856">
    <property type="protein sequence ID" value="AKM54625.1"/>
    <property type="molecule type" value="Genomic_DNA"/>
</dbReference>
<name>A0A0H3XJ64_9MOLU</name>
<accession>A0A0H3XJ64</accession>
<reference evidence="3" key="2">
    <citation type="submission" date="2015-06" db="EMBL/GenBank/DDBJ databases">
        <title>Complete genome sequence of Spiroplasma eriocheiris TDA-040725-5 (DSM 21848).</title>
        <authorList>
            <person name="Lo W.-S."/>
            <person name="Kuo C.-H."/>
        </authorList>
    </citation>
    <scope>NUCLEOTIDE SEQUENCE [LARGE SCALE GENOMIC DNA]</scope>
    <source>
        <strain evidence="3">TDA-040725-5</strain>
    </source>
</reference>